<protein>
    <recommendedName>
        <fullName evidence="3">DUF58 domain-containing protein</fullName>
    </recommendedName>
</protein>
<dbReference type="SUPFAM" id="SSF53300">
    <property type="entry name" value="vWA-like"/>
    <property type="match status" value="1"/>
</dbReference>
<keyword evidence="2" id="KW-0732">Signal</keyword>
<dbReference type="PANTHER" id="PTHR33608:SF3">
    <property type="entry name" value="SLR2013 PROTEIN"/>
    <property type="match status" value="1"/>
</dbReference>
<dbReference type="InterPro" id="IPR036465">
    <property type="entry name" value="vWFA_dom_sf"/>
</dbReference>
<keyword evidence="1" id="KW-0472">Membrane</keyword>
<keyword evidence="1" id="KW-1133">Transmembrane helix</keyword>
<name>R4YN01_OLEAN</name>
<dbReference type="Pfam" id="PF01882">
    <property type="entry name" value="DUF58"/>
    <property type="match status" value="1"/>
</dbReference>
<proteinExistence type="predicted"/>
<dbReference type="HOGENOM" id="CLU_048408_0_0_6"/>
<evidence type="ECO:0000259" key="3">
    <source>
        <dbReference type="Pfam" id="PF01882"/>
    </source>
</evidence>
<feature type="chain" id="PRO_5004374266" description="DUF58 domain-containing protein" evidence="2">
    <location>
        <begin position="21"/>
        <end position="434"/>
    </location>
</feature>
<evidence type="ECO:0000313" key="4">
    <source>
        <dbReference type="EMBL" id="CCK76396.1"/>
    </source>
</evidence>
<dbReference type="KEGG" id="oai:OLEAN_C22200"/>
<dbReference type="STRING" id="698738.OLEAN_C22200"/>
<dbReference type="EMBL" id="FO203512">
    <property type="protein sequence ID" value="CCK76396.1"/>
    <property type="molecule type" value="Genomic_DNA"/>
</dbReference>
<dbReference type="AlphaFoldDB" id="R4YN01"/>
<evidence type="ECO:0000256" key="2">
    <source>
        <dbReference type="SAM" id="SignalP"/>
    </source>
</evidence>
<sequence>MTPSKKLLIIAALFLPCALAADFYPPITTGLYTVAVIFLLLMLFDAVRGGLIPNPHAERQIEANLAVQTWNPVTLTLTNETASNIKMSVFDSQDESTQSQGLPQSLMLTPNSQAIVEYQIKATQRGNIQFNDIDCLLQSPWGFWHLRRSILCESQVRVQPNYKSVFEFALLGDEQKLAKMGNRQQRRRGEGTEFHQLRAYQAGDPMRKIDWKASSRIGKLISKEFQDEQDQQLVFLLDTGRRMRHKDEDVEHMDQTLNSMLLLSHVAAKQGDSVGFMAFGNNHTWCPPRKHKAIVKHLLDHCYGLHAGLVMSDYLVAAQRLIGLQKRRALVIILTNSRDEDRNDLEKAVLILRKRHLVVVADLHESFLADTLKQDPKNFEQSLEMLTTENFMRQRQEMHSSLNNLGAMCLDCTAEELPATLVNSYQHIKNSGRL</sequence>
<feature type="transmembrane region" description="Helical" evidence="1">
    <location>
        <begin position="30"/>
        <end position="51"/>
    </location>
</feature>
<feature type="signal peptide" evidence="2">
    <location>
        <begin position="1"/>
        <end position="20"/>
    </location>
</feature>
<organism evidence="4 5">
    <name type="scientific">Oleispira antarctica RB-8</name>
    <dbReference type="NCBI Taxonomy" id="698738"/>
    <lineage>
        <taxon>Bacteria</taxon>
        <taxon>Pseudomonadati</taxon>
        <taxon>Pseudomonadota</taxon>
        <taxon>Gammaproteobacteria</taxon>
        <taxon>Oceanospirillales</taxon>
        <taxon>Oceanospirillaceae</taxon>
        <taxon>Oleispira</taxon>
    </lineage>
</organism>
<gene>
    <name evidence="4" type="ORF">OLEAN_C22200</name>
</gene>
<reference evidence="4 5" key="1">
    <citation type="journal article" date="2013" name="Nat. Commun.">
        <title>Genome sequence and functional genomic analysis of the oil-degrading bacterium Oleispira antarctica.</title>
        <authorList>
            <person name="Kube M."/>
            <person name="Chernikova T.N."/>
            <person name="Al-Ramahi Y."/>
            <person name="Beloqui A."/>
            <person name="Lopez-Cortez N."/>
            <person name="Guazzaroni M.E."/>
            <person name="Heipieper H.J."/>
            <person name="Klages S."/>
            <person name="Kotsyurbenko O.R."/>
            <person name="Langer I."/>
            <person name="Nechitaylo T.Y."/>
            <person name="Lunsdorf H."/>
            <person name="Fernandez M."/>
            <person name="Juarez S."/>
            <person name="Ciordia S."/>
            <person name="Singer A."/>
            <person name="Kagan O."/>
            <person name="Egorova O."/>
            <person name="Petit P.A."/>
            <person name="Stogios P."/>
            <person name="Kim Y."/>
            <person name="Tchigvintsev A."/>
            <person name="Flick R."/>
            <person name="Denaro R."/>
            <person name="Genovese M."/>
            <person name="Albar J.P."/>
            <person name="Reva O.N."/>
            <person name="Martinez-Gomariz M."/>
            <person name="Tran H."/>
            <person name="Ferrer M."/>
            <person name="Savchenko A."/>
            <person name="Yakunin A.F."/>
            <person name="Yakimov M.M."/>
            <person name="Golyshina O.V."/>
            <person name="Reinhardt R."/>
            <person name="Golyshin P.N."/>
        </authorList>
    </citation>
    <scope>NUCLEOTIDE SEQUENCE [LARGE SCALE GENOMIC DNA]</scope>
</reference>
<dbReference type="OrthoDB" id="9812729at2"/>
<feature type="domain" description="DUF58" evidence="3">
    <location>
        <begin position="197"/>
        <end position="370"/>
    </location>
</feature>
<dbReference type="InterPro" id="IPR002881">
    <property type="entry name" value="DUF58"/>
</dbReference>
<evidence type="ECO:0000313" key="5">
    <source>
        <dbReference type="Proteomes" id="UP000032749"/>
    </source>
</evidence>
<dbReference type="Proteomes" id="UP000032749">
    <property type="component" value="Chromosome"/>
</dbReference>
<dbReference type="PANTHER" id="PTHR33608">
    <property type="entry name" value="BLL2464 PROTEIN"/>
    <property type="match status" value="1"/>
</dbReference>
<keyword evidence="5" id="KW-1185">Reference proteome</keyword>
<evidence type="ECO:0000256" key="1">
    <source>
        <dbReference type="SAM" id="Phobius"/>
    </source>
</evidence>
<accession>R4YN01</accession>
<keyword evidence="1" id="KW-0812">Transmembrane</keyword>